<dbReference type="EMBL" id="FNBN01000008">
    <property type="protein sequence ID" value="SDH07525.1"/>
    <property type="molecule type" value="Genomic_DNA"/>
</dbReference>
<reference evidence="4 5" key="1">
    <citation type="submission" date="2016-10" db="EMBL/GenBank/DDBJ databases">
        <authorList>
            <person name="de Groot N.N."/>
        </authorList>
    </citation>
    <scope>NUCLEOTIDE SEQUENCE [LARGE SCALE GENOMIC DNA]</scope>
    <source>
        <strain evidence="4 5">DSM 527</strain>
    </source>
</reference>
<dbReference type="Pfam" id="PF06580">
    <property type="entry name" value="His_kinase"/>
    <property type="match status" value="1"/>
</dbReference>
<dbReference type="GO" id="GO:0000155">
    <property type="term" value="F:phosphorelay sensor kinase activity"/>
    <property type="evidence" value="ECO:0007669"/>
    <property type="project" value="InterPro"/>
</dbReference>
<feature type="transmembrane region" description="Helical" evidence="2">
    <location>
        <begin position="150"/>
        <end position="173"/>
    </location>
</feature>
<name>A0A1G7ZFX4_CHIFI</name>
<proteinExistence type="predicted"/>
<feature type="domain" description="Signal transduction histidine kinase internal region" evidence="3">
    <location>
        <begin position="195"/>
        <end position="272"/>
    </location>
</feature>
<organism evidence="4 5">
    <name type="scientific">Chitinophaga filiformis</name>
    <name type="common">Myxococcus filiformis</name>
    <name type="synonym">Flexibacter filiformis</name>
    <dbReference type="NCBI Taxonomy" id="104663"/>
    <lineage>
        <taxon>Bacteria</taxon>
        <taxon>Pseudomonadati</taxon>
        <taxon>Bacteroidota</taxon>
        <taxon>Chitinophagia</taxon>
        <taxon>Chitinophagales</taxon>
        <taxon>Chitinophagaceae</taxon>
        <taxon>Chitinophaga</taxon>
    </lineage>
</organism>
<dbReference type="PANTHER" id="PTHR34220:SF7">
    <property type="entry name" value="SENSOR HISTIDINE KINASE YPDA"/>
    <property type="match status" value="1"/>
</dbReference>
<evidence type="ECO:0000256" key="1">
    <source>
        <dbReference type="SAM" id="Coils"/>
    </source>
</evidence>
<dbReference type="InterPro" id="IPR010559">
    <property type="entry name" value="Sig_transdc_His_kin_internal"/>
</dbReference>
<dbReference type="STRING" id="104663.SAMN04488121_108252"/>
<feature type="transmembrane region" description="Helical" evidence="2">
    <location>
        <begin position="109"/>
        <end position="130"/>
    </location>
</feature>
<evidence type="ECO:0000256" key="2">
    <source>
        <dbReference type="SAM" id="Phobius"/>
    </source>
</evidence>
<dbReference type="PANTHER" id="PTHR34220">
    <property type="entry name" value="SENSOR HISTIDINE KINASE YPDA"/>
    <property type="match status" value="1"/>
</dbReference>
<evidence type="ECO:0000313" key="4">
    <source>
        <dbReference type="EMBL" id="SDH07525.1"/>
    </source>
</evidence>
<protein>
    <submittedName>
        <fullName evidence="4">GHKL domain-containing protein</fullName>
    </submittedName>
</protein>
<dbReference type="Proteomes" id="UP000199045">
    <property type="component" value="Unassembled WGS sequence"/>
</dbReference>
<gene>
    <name evidence="4" type="ORF">SAMN04488121_108252</name>
</gene>
<dbReference type="InterPro" id="IPR050640">
    <property type="entry name" value="Bact_2-comp_sensor_kinase"/>
</dbReference>
<feature type="transmembrane region" description="Helical" evidence="2">
    <location>
        <begin position="78"/>
        <end position="97"/>
    </location>
</feature>
<dbReference type="Gene3D" id="3.30.565.10">
    <property type="entry name" value="Histidine kinase-like ATPase, C-terminal domain"/>
    <property type="match status" value="1"/>
</dbReference>
<dbReference type="GO" id="GO:0016020">
    <property type="term" value="C:membrane"/>
    <property type="evidence" value="ECO:0007669"/>
    <property type="project" value="InterPro"/>
</dbReference>
<keyword evidence="2" id="KW-0472">Membrane</keyword>
<feature type="transmembrane region" description="Helical" evidence="2">
    <location>
        <begin position="47"/>
        <end position="72"/>
    </location>
</feature>
<keyword evidence="1" id="KW-0175">Coiled coil</keyword>
<dbReference type="SUPFAM" id="SSF55874">
    <property type="entry name" value="ATPase domain of HSP90 chaperone/DNA topoisomerase II/histidine kinase"/>
    <property type="match status" value="1"/>
</dbReference>
<dbReference type="InterPro" id="IPR036890">
    <property type="entry name" value="HATPase_C_sf"/>
</dbReference>
<evidence type="ECO:0000313" key="5">
    <source>
        <dbReference type="Proteomes" id="UP000199045"/>
    </source>
</evidence>
<sequence length="397" mass="46189">MGENWCNFQKGLFYSALLNPGEMNALLYTSSKQNWLLRYKLHHIPFWALYHFTWWTVALGNPMKAFAAIFFTASILKFLFYVIFQALAVYFNLYYLIPKYLEKGRFTQYMVFLLLTTIGVSVLIIPGYYLSAYLAGQTMQEAYGPNGDCFYGYLGTSLPSTLAAMTLAMSIKLGKNWLQTQRKQQLLEKEKLETELNFLKHQFNPHFLFNTINSIFFLIHKNPDMASASLAKFSELLRYQLYECNDKQILLSREISYMENSIELERLRQNDNVEVTLDIDQENSSQWGIAPFILMTFVENAFKHVSKHADKPNWIRMHLEQEGERLYFTVSNSTSDMASNDIVHYGGIGLKNVQRRLDLIYPGQYSLDIQHHNDRFDVSLQLHLTALELSQPLQKIA</sequence>
<feature type="coiled-coil region" evidence="1">
    <location>
        <begin position="175"/>
        <end position="202"/>
    </location>
</feature>
<keyword evidence="2" id="KW-0812">Transmembrane</keyword>
<evidence type="ECO:0000259" key="3">
    <source>
        <dbReference type="Pfam" id="PF06580"/>
    </source>
</evidence>
<dbReference type="AlphaFoldDB" id="A0A1G7ZFX4"/>
<accession>A0A1G7ZFX4</accession>
<keyword evidence="2" id="KW-1133">Transmembrane helix</keyword>